<organism evidence="1">
    <name type="scientific">Linum usitatissimum</name>
    <name type="common">Flax</name>
    <name type="synonym">Linum humile</name>
    <dbReference type="NCBI Taxonomy" id="4006"/>
    <lineage>
        <taxon>Eukaryota</taxon>
        <taxon>Viridiplantae</taxon>
        <taxon>Streptophyta</taxon>
        <taxon>Embryophyta</taxon>
        <taxon>Tracheophyta</taxon>
        <taxon>Spermatophyta</taxon>
        <taxon>Magnoliopsida</taxon>
        <taxon>eudicotyledons</taxon>
        <taxon>Gunneridae</taxon>
        <taxon>Pentapetalae</taxon>
        <taxon>rosids</taxon>
        <taxon>fabids</taxon>
        <taxon>Malpighiales</taxon>
        <taxon>Linaceae</taxon>
        <taxon>Linum</taxon>
    </lineage>
</organism>
<dbReference type="AlphaFoldDB" id="I6Y9P1"/>
<accession>I6Y9P1</accession>
<proteinExistence type="predicted"/>
<protein>
    <submittedName>
        <fullName evidence="1">Uncharacterized protein</fullName>
    </submittedName>
</protein>
<reference evidence="1" key="1">
    <citation type="journal article" date="2012" name="Plant J.">
        <title>The genome of flax (Linum usitatissimum) assembled de novo from short shotgun sequence reads.</title>
        <authorList>
            <person name="Wang Z."/>
            <person name="Hobson N."/>
            <person name="Galindo L."/>
            <person name="Zhu S."/>
            <person name="Shi D."/>
            <person name="McDill J."/>
            <person name="Yang L."/>
            <person name="Hawkins S."/>
            <person name="Neutelings G."/>
            <person name="Datla R."/>
            <person name="Lambert G."/>
            <person name="Galbraith D.W."/>
            <person name="Grassa C.J."/>
            <person name="Geraldes A."/>
            <person name="Cronk Q.C."/>
            <person name="Cullis C."/>
            <person name="Dash P.K."/>
            <person name="Kumar P.A."/>
            <person name="Cloutier S."/>
            <person name="Sharpe A.G."/>
            <person name="Wong G.K."/>
            <person name="Wang J."/>
            <person name="Deyholos M.K."/>
        </authorList>
    </citation>
    <scope>NUCLEOTIDE SEQUENCE</scope>
</reference>
<dbReference type="EMBL" id="JX174448">
    <property type="protein sequence ID" value="AFN53702.1"/>
    <property type="molecule type" value="Genomic_DNA"/>
</dbReference>
<name>I6Y9P1_LINUS</name>
<evidence type="ECO:0000313" key="1">
    <source>
        <dbReference type="EMBL" id="AFN53702.1"/>
    </source>
</evidence>
<sequence length="107" mass="11339">MTTSPLPPPEIGAGVNFTCGEMGSSIFAQGLSFTYSAAGFEFPGSSSATATWQVPSTISDEKSMVIDDVVATTANDASYWNWDDMDSFVSGADLNIPWDVDDSEVKP</sequence>